<evidence type="ECO:0000256" key="1">
    <source>
        <dbReference type="SAM" id="MobiDB-lite"/>
    </source>
</evidence>
<feature type="compositionally biased region" description="Polar residues" evidence="1">
    <location>
        <begin position="280"/>
        <end position="292"/>
    </location>
</feature>
<keyword evidence="3" id="KW-1185">Reference proteome</keyword>
<sequence>MPRPPTKRNRLASKAPSAPTKNIAHSQVSSTSREQVDSADAFRPPSRERPEADNASQPGENASVSGIRRQLKSQTPIGKAHAQAIDSSPMGERIATGSRPPTRARGYSSTLSLVGRKGDMSSKIPGTPAFESSILSNFRRRPRQPSILQMMQAEDGSSDLDDDDFLGGLSPEDESTPLNLSRGKSILTRHPPSSPSESSLPSSGGSRKRRRAIEELQVPNSLLEAVENTPASSPVPEGRGGDVADSTDLPLPLESPEVCSQTMAPPMSSSMPPSPAHTVSALNRDNPPSATTELLRRPAKDAPDDVIQFSTAILQDKLLPRRRQRQRKHRDAVGTDVPKESERDYPSSEQDDDELSYLPAGKPAQSRRKQTAKSKSSNARVKSKPAGEQRQKKGRTKNDHSARTDDGNRRPIPIARPLKQTYTRPQPDVSIDKANQPVDLSSPLSSPLDSDAFESDASLSDSGPATNFLSEELKSQAMKFAEVDKWQMEFEDVITSGSQGSSCR</sequence>
<feature type="compositionally biased region" description="Polar residues" evidence="1">
    <location>
        <begin position="19"/>
        <end position="33"/>
    </location>
</feature>
<proteinExistence type="predicted"/>
<feature type="compositionally biased region" description="Basic and acidic residues" evidence="1">
    <location>
        <begin position="294"/>
        <end position="303"/>
    </location>
</feature>
<dbReference type="VEuPathDB" id="FungiDB:ASPWEDRAFT_175101"/>
<dbReference type="RefSeq" id="XP_040685455.1">
    <property type="nucleotide sequence ID" value="XM_040831314.1"/>
</dbReference>
<dbReference type="Proteomes" id="UP000184383">
    <property type="component" value="Unassembled WGS sequence"/>
</dbReference>
<feature type="compositionally biased region" description="Low complexity" evidence="1">
    <location>
        <begin position="195"/>
        <end position="205"/>
    </location>
</feature>
<organism evidence="2 3">
    <name type="scientific">Aspergillus wentii DTO 134E9</name>
    <dbReference type="NCBI Taxonomy" id="1073089"/>
    <lineage>
        <taxon>Eukaryota</taxon>
        <taxon>Fungi</taxon>
        <taxon>Dikarya</taxon>
        <taxon>Ascomycota</taxon>
        <taxon>Pezizomycotina</taxon>
        <taxon>Eurotiomycetes</taxon>
        <taxon>Eurotiomycetidae</taxon>
        <taxon>Eurotiales</taxon>
        <taxon>Aspergillaceae</taxon>
        <taxon>Aspergillus</taxon>
        <taxon>Aspergillus subgen. Cremei</taxon>
    </lineage>
</organism>
<feature type="region of interest" description="Disordered" evidence="1">
    <location>
        <begin position="1"/>
        <end position="466"/>
    </location>
</feature>
<feature type="compositionally biased region" description="Basic and acidic residues" evidence="1">
    <location>
        <begin position="331"/>
        <end position="346"/>
    </location>
</feature>
<feature type="compositionally biased region" description="Basic and acidic residues" evidence="1">
    <location>
        <begin position="385"/>
        <end position="409"/>
    </location>
</feature>
<feature type="compositionally biased region" description="Basic residues" evidence="1">
    <location>
        <begin position="320"/>
        <end position="330"/>
    </location>
</feature>
<feature type="compositionally biased region" description="Low complexity" evidence="1">
    <location>
        <begin position="437"/>
        <end position="450"/>
    </location>
</feature>
<dbReference type="STRING" id="1073089.A0A1L9RA57"/>
<dbReference type="GeneID" id="63747162"/>
<feature type="compositionally biased region" description="Acidic residues" evidence="1">
    <location>
        <begin position="156"/>
        <end position="175"/>
    </location>
</feature>
<dbReference type="OrthoDB" id="5423493at2759"/>
<feature type="compositionally biased region" description="Basic residues" evidence="1">
    <location>
        <begin position="1"/>
        <end position="11"/>
    </location>
</feature>
<name>A0A1L9RA57_ASPWE</name>
<gene>
    <name evidence="2" type="ORF">ASPWEDRAFT_175101</name>
</gene>
<evidence type="ECO:0000313" key="2">
    <source>
        <dbReference type="EMBL" id="OJJ31778.1"/>
    </source>
</evidence>
<evidence type="ECO:0000313" key="3">
    <source>
        <dbReference type="Proteomes" id="UP000184383"/>
    </source>
</evidence>
<feature type="compositionally biased region" description="Polar residues" evidence="1">
    <location>
        <begin position="457"/>
        <end position="466"/>
    </location>
</feature>
<dbReference type="EMBL" id="KV878215">
    <property type="protein sequence ID" value="OJJ31778.1"/>
    <property type="molecule type" value="Genomic_DNA"/>
</dbReference>
<feature type="compositionally biased region" description="Polar residues" evidence="1">
    <location>
        <begin position="54"/>
        <end position="64"/>
    </location>
</feature>
<protein>
    <submittedName>
        <fullName evidence="2">Uncharacterized protein</fullName>
    </submittedName>
</protein>
<reference evidence="3" key="1">
    <citation type="journal article" date="2017" name="Genome Biol.">
        <title>Comparative genomics reveals high biological diversity and specific adaptations in the industrially and medically important fungal genus Aspergillus.</title>
        <authorList>
            <person name="de Vries R.P."/>
            <person name="Riley R."/>
            <person name="Wiebenga A."/>
            <person name="Aguilar-Osorio G."/>
            <person name="Amillis S."/>
            <person name="Uchima C.A."/>
            <person name="Anderluh G."/>
            <person name="Asadollahi M."/>
            <person name="Askin M."/>
            <person name="Barry K."/>
            <person name="Battaglia E."/>
            <person name="Bayram O."/>
            <person name="Benocci T."/>
            <person name="Braus-Stromeyer S.A."/>
            <person name="Caldana C."/>
            <person name="Canovas D."/>
            <person name="Cerqueira G.C."/>
            <person name="Chen F."/>
            <person name="Chen W."/>
            <person name="Choi C."/>
            <person name="Clum A."/>
            <person name="Dos Santos R.A."/>
            <person name="Damasio A.R."/>
            <person name="Diallinas G."/>
            <person name="Emri T."/>
            <person name="Fekete E."/>
            <person name="Flipphi M."/>
            <person name="Freyberg S."/>
            <person name="Gallo A."/>
            <person name="Gournas C."/>
            <person name="Habgood R."/>
            <person name="Hainaut M."/>
            <person name="Harispe M.L."/>
            <person name="Henrissat B."/>
            <person name="Hilden K.S."/>
            <person name="Hope R."/>
            <person name="Hossain A."/>
            <person name="Karabika E."/>
            <person name="Karaffa L."/>
            <person name="Karanyi Z."/>
            <person name="Krasevec N."/>
            <person name="Kuo A."/>
            <person name="Kusch H."/>
            <person name="LaButti K."/>
            <person name="Lagendijk E.L."/>
            <person name="Lapidus A."/>
            <person name="Levasseur A."/>
            <person name="Lindquist E."/>
            <person name="Lipzen A."/>
            <person name="Logrieco A.F."/>
            <person name="MacCabe A."/>
            <person name="Maekelae M.R."/>
            <person name="Malavazi I."/>
            <person name="Melin P."/>
            <person name="Meyer V."/>
            <person name="Mielnichuk N."/>
            <person name="Miskei M."/>
            <person name="Molnar A.P."/>
            <person name="Mule G."/>
            <person name="Ngan C.Y."/>
            <person name="Orejas M."/>
            <person name="Orosz E."/>
            <person name="Ouedraogo J.P."/>
            <person name="Overkamp K.M."/>
            <person name="Park H.-S."/>
            <person name="Perrone G."/>
            <person name="Piumi F."/>
            <person name="Punt P.J."/>
            <person name="Ram A.F."/>
            <person name="Ramon A."/>
            <person name="Rauscher S."/>
            <person name="Record E."/>
            <person name="Riano-Pachon D.M."/>
            <person name="Robert V."/>
            <person name="Roehrig J."/>
            <person name="Ruller R."/>
            <person name="Salamov A."/>
            <person name="Salih N.S."/>
            <person name="Samson R.A."/>
            <person name="Sandor E."/>
            <person name="Sanguinetti M."/>
            <person name="Schuetze T."/>
            <person name="Sepcic K."/>
            <person name="Shelest E."/>
            <person name="Sherlock G."/>
            <person name="Sophianopoulou V."/>
            <person name="Squina F.M."/>
            <person name="Sun H."/>
            <person name="Susca A."/>
            <person name="Todd R.B."/>
            <person name="Tsang A."/>
            <person name="Unkles S.E."/>
            <person name="van de Wiele N."/>
            <person name="van Rossen-Uffink D."/>
            <person name="Oliveira J.V."/>
            <person name="Vesth T.C."/>
            <person name="Visser J."/>
            <person name="Yu J.-H."/>
            <person name="Zhou M."/>
            <person name="Andersen M.R."/>
            <person name="Archer D.B."/>
            <person name="Baker S.E."/>
            <person name="Benoit I."/>
            <person name="Brakhage A.A."/>
            <person name="Braus G.H."/>
            <person name="Fischer R."/>
            <person name="Frisvad J.C."/>
            <person name="Goldman G.H."/>
            <person name="Houbraken J."/>
            <person name="Oakley B."/>
            <person name="Pocsi I."/>
            <person name="Scazzocchio C."/>
            <person name="Seiboth B."/>
            <person name="vanKuyk P.A."/>
            <person name="Wortman J."/>
            <person name="Dyer P.S."/>
            <person name="Grigoriev I.V."/>
        </authorList>
    </citation>
    <scope>NUCLEOTIDE SEQUENCE [LARGE SCALE GENOMIC DNA]</scope>
    <source>
        <strain evidence="3">DTO 134E9</strain>
    </source>
</reference>
<accession>A0A1L9RA57</accession>
<dbReference type="AlphaFoldDB" id="A0A1L9RA57"/>